<feature type="domain" description="Association with the SNF1 complex (ASC)" evidence="3">
    <location>
        <begin position="117"/>
        <end position="207"/>
    </location>
</feature>
<dbReference type="InterPro" id="IPR013783">
    <property type="entry name" value="Ig-like_fold"/>
</dbReference>
<evidence type="ECO:0000313" key="4">
    <source>
        <dbReference type="EMBL" id="KAL3677930.1"/>
    </source>
</evidence>
<organism evidence="4 5">
    <name type="scientific">Riccia sorocarpa</name>
    <dbReference type="NCBI Taxonomy" id="122646"/>
    <lineage>
        <taxon>Eukaryota</taxon>
        <taxon>Viridiplantae</taxon>
        <taxon>Streptophyta</taxon>
        <taxon>Embryophyta</taxon>
        <taxon>Marchantiophyta</taxon>
        <taxon>Marchantiopsida</taxon>
        <taxon>Marchantiidae</taxon>
        <taxon>Marchantiales</taxon>
        <taxon>Ricciaceae</taxon>
        <taxon>Riccia</taxon>
    </lineage>
</organism>
<dbReference type="GO" id="GO:0005737">
    <property type="term" value="C:cytoplasm"/>
    <property type="evidence" value="ECO:0007669"/>
    <property type="project" value="UniProtKB-ARBA"/>
</dbReference>
<dbReference type="EMBL" id="JBJQOH010000007">
    <property type="protein sequence ID" value="KAL3677930.1"/>
    <property type="molecule type" value="Genomic_DNA"/>
</dbReference>
<dbReference type="AlphaFoldDB" id="A0ABD3GIL9"/>
<gene>
    <name evidence="4" type="ORF">R1sor_020886</name>
</gene>
<dbReference type="CDD" id="cd02859">
    <property type="entry name" value="E_set_AMPKbeta_like_N"/>
    <property type="match status" value="1"/>
</dbReference>
<dbReference type="SUPFAM" id="SSF160219">
    <property type="entry name" value="AMPKBI-like"/>
    <property type="match status" value="1"/>
</dbReference>
<reference evidence="4 5" key="1">
    <citation type="submission" date="2024-09" db="EMBL/GenBank/DDBJ databases">
        <title>Chromosome-scale assembly of Riccia sorocarpa.</title>
        <authorList>
            <person name="Paukszto L."/>
        </authorList>
    </citation>
    <scope>NUCLEOTIDE SEQUENCE [LARGE SCALE GENOMIC DNA]</scope>
    <source>
        <strain evidence="4">LP-2024</strain>
        <tissue evidence="4">Aerial parts of the thallus</tissue>
    </source>
</reference>
<dbReference type="PANTHER" id="PTHR46316:SF2">
    <property type="entry name" value="SNF1-RELATED PROTEIN KINASE REGULATORY SUBUNIT BETA-2"/>
    <property type="match status" value="1"/>
</dbReference>
<keyword evidence="5" id="KW-1185">Reference proteome</keyword>
<evidence type="ECO:0000259" key="3">
    <source>
        <dbReference type="SMART" id="SM01010"/>
    </source>
</evidence>
<dbReference type="PANTHER" id="PTHR46316">
    <property type="entry name" value="SNF1-RELATED PROTEIN KINASE REGULATORY SUBUNIT BETA-1"/>
    <property type="match status" value="1"/>
</dbReference>
<dbReference type="SMART" id="SM01010">
    <property type="entry name" value="AMPKBI"/>
    <property type="match status" value="1"/>
</dbReference>
<feature type="region of interest" description="Disordered" evidence="2">
    <location>
        <begin position="111"/>
        <end position="135"/>
    </location>
</feature>
<protein>
    <recommendedName>
        <fullName evidence="3">Association with the SNF1 complex (ASC) domain-containing protein</fullName>
    </recommendedName>
</protein>
<dbReference type="SUPFAM" id="SSF81296">
    <property type="entry name" value="E set domains"/>
    <property type="match status" value="1"/>
</dbReference>
<name>A0ABD3GIL9_9MARC</name>
<sequence length="252" mass="28048">MTLGYEPGLYAFSHGNVVEKKIPALIVWSHEGTNVSVEGSWDNWTSREPMQKVGKDFTIMKVLPCGVYQLKFLVDGKWRFTAEMPAVYDERGQVSNVLDVQEYVPENLDGIAAFDPPRSPDSSYGDDSMPAPEDFSKEPPLLPPHLQLTLLNGPCPLDGPNQGNLSRPPHVILNHTYVDRGNSLSSVMTLGLTHRFRSKFVTVVLILFIPPVTARTFWQFAAAAFDFADEFLMSMSAASSGGRSSYFVPIFW</sequence>
<evidence type="ECO:0000256" key="1">
    <source>
        <dbReference type="ARBA" id="ARBA00010926"/>
    </source>
</evidence>
<accession>A0ABD3GIL9</accession>
<dbReference type="InterPro" id="IPR006828">
    <property type="entry name" value="ASC_dom"/>
</dbReference>
<dbReference type="Gene3D" id="2.60.40.10">
    <property type="entry name" value="Immunoglobulins"/>
    <property type="match status" value="1"/>
</dbReference>
<dbReference type="InterPro" id="IPR014756">
    <property type="entry name" value="Ig_E-set"/>
</dbReference>
<dbReference type="Gene3D" id="6.20.250.60">
    <property type="match status" value="1"/>
</dbReference>
<proteinExistence type="inferred from homology"/>
<comment type="similarity">
    <text evidence="1">Belongs to the 5'-AMP-activated protein kinase beta subunit family.</text>
</comment>
<dbReference type="Pfam" id="PF16561">
    <property type="entry name" value="AMPK1_CBM"/>
    <property type="match status" value="1"/>
</dbReference>
<dbReference type="Pfam" id="PF04739">
    <property type="entry name" value="AMPKBI"/>
    <property type="match status" value="1"/>
</dbReference>
<evidence type="ECO:0000256" key="2">
    <source>
        <dbReference type="SAM" id="MobiDB-lite"/>
    </source>
</evidence>
<evidence type="ECO:0000313" key="5">
    <source>
        <dbReference type="Proteomes" id="UP001633002"/>
    </source>
</evidence>
<dbReference type="InterPro" id="IPR032640">
    <property type="entry name" value="AMPK1_CBM"/>
</dbReference>
<dbReference type="Proteomes" id="UP001633002">
    <property type="component" value="Unassembled WGS sequence"/>
</dbReference>
<dbReference type="InterPro" id="IPR037256">
    <property type="entry name" value="ASC_dom_sf"/>
</dbReference>
<comment type="caution">
    <text evidence="4">The sequence shown here is derived from an EMBL/GenBank/DDBJ whole genome shotgun (WGS) entry which is preliminary data.</text>
</comment>
<dbReference type="InterPro" id="IPR043554">
    <property type="entry name" value="KINB"/>
</dbReference>